<comment type="similarity">
    <text evidence="1">Belongs to the FlgM family.</text>
</comment>
<dbReference type="GeneID" id="78557152"/>
<evidence type="ECO:0000313" key="13">
    <source>
        <dbReference type="Proteomes" id="UP000317951"/>
    </source>
</evidence>
<feature type="domain" description="Anti-sigma-28 factor FlgM C-terminal" evidence="9">
    <location>
        <begin position="36"/>
        <end position="83"/>
    </location>
</feature>
<protein>
    <recommendedName>
        <fullName evidence="2">Negative regulator of flagellin synthesis</fullName>
    </recommendedName>
    <alternativeName>
        <fullName evidence="8">Anti-sigma-28 factor</fullName>
    </alternativeName>
</protein>
<evidence type="ECO:0000256" key="6">
    <source>
        <dbReference type="ARBA" id="ARBA00023163"/>
    </source>
</evidence>
<evidence type="ECO:0000256" key="4">
    <source>
        <dbReference type="ARBA" id="ARBA00022795"/>
    </source>
</evidence>
<keyword evidence="3" id="KW-0678">Repressor</keyword>
<dbReference type="Proteomes" id="UP000317951">
    <property type="component" value="Unassembled WGS sequence"/>
</dbReference>
<reference evidence="10 12" key="1">
    <citation type="submission" date="2016-10" db="EMBL/GenBank/DDBJ databases">
        <authorList>
            <person name="Varghese N."/>
            <person name="Submissions S."/>
        </authorList>
    </citation>
    <scope>NUCLEOTIDE SEQUENCE [LARGE SCALE GENOMIC DNA]</scope>
    <source>
        <strain evidence="10 12">DSM 17835</strain>
    </source>
</reference>
<dbReference type="GO" id="GO:0044781">
    <property type="term" value="P:bacterial-type flagellum organization"/>
    <property type="evidence" value="ECO:0007669"/>
    <property type="project" value="UniProtKB-KW"/>
</dbReference>
<reference evidence="11 13" key="2">
    <citation type="submission" date="2019-06" db="EMBL/GenBank/DDBJ databases">
        <title>Pseudomonas bimorpha sp. nov. isolated from bovine raw milk and skim milk concentrate.</title>
        <authorList>
            <person name="Hofmann K."/>
            <person name="Huptas C."/>
            <person name="Doll E."/>
            <person name="Scherer S."/>
            <person name="Wenning M."/>
        </authorList>
    </citation>
    <scope>NUCLEOTIDE SEQUENCE [LARGE SCALE GENOMIC DNA]</scope>
    <source>
        <strain evidence="11 13">DSM 17835</strain>
    </source>
</reference>
<dbReference type="EMBL" id="LT629689">
    <property type="protein sequence ID" value="SDG37733.1"/>
    <property type="molecule type" value="Genomic_DNA"/>
</dbReference>
<evidence type="ECO:0000313" key="12">
    <source>
        <dbReference type="Proteomes" id="UP000182858"/>
    </source>
</evidence>
<dbReference type="SUPFAM" id="SSF101498">
    <property type="entry name" value="Anti-sigma factor FlgM"/>
    <property type="match status" value="1"/>
</dbReference>
<dbReference type="InterPro" id="IPR035890">
    <property type="entry name" value="Anti-sigma-28_factor_FlgM_sf"/>
</dbReference>
<keyword evidence="12" id="KW-1185">Reference proteome</keyword>
<evidence type="ECO:0000256" key="5">
    <source>
        <dbReference type="ARBA" id="ARBA00023015"/>
    </source>
</evidence>
<accession>A0A5C5Q6R3</accession>
<dbReference type="InterPro" id="IPR007412">
    <property type="entry name" value="FlgM"/>
</dbReference>
<keyword evidence="6" id="KW-0804">Transcription</keyword>
<dbReference type="Pfam" id="PF04316">
    <property type="entry name" value="FlgM"/>
    <property type="match status" value="1"/>
</dbReference>
<evidence type="ECO:0000259" key="9">
    <source>
        <dbReference type="Pfam" id="PF04316"/>
    </source>
</evidence>
<dbReference type="Proteomes" id="UP000182858">
    <property type="component" value="Chromosome I"/>
</dbReference>
<dbReference type="GO" id="GO:0045892">
    <property type="term" value="P:negative regulation of DNA-templated transcription"/>
    <property type="evidence" value="ECO:0007669"/>
    <property type="project" value="InterPro"/>
</dbReference>
<evidence type="ECO:0000256" key="7">
    <source>
        <dbReference type="ARBA" id="ARBA00024739"/>
    </source>
</evidence>
<comment type="function">
    <text evidence="7">Responsible for the coupling of flagellin expression to flagellar assembly by preventing expression of the flagellin genes when a component of the middle class of proteins is defective. It negatively regulates flagellar genes by inhibiting the activity of FliA by directly binding to FliA.</text>
</comment>
<dbReference type="NCBIfam" id="TIGR03824">
    <property type="entry name" value="FlgM_jcvi"/>
    <property type="match status" value="1"/>
</dbReference>
<dbReference type="EMBL" id="VFET01000035">
    <property type="protein sequence ID" value="TWS00900.1"/>
    <property type="molecule type" value="Genomic_DNA"/>
</dbReference>
<dbReference type="OrthoDB" id="7026289at2"/>
<evidence type="ECO:0000256" key="3">
    <source>
        <dbReference type="ARBA" id="ARBA00022491"/>
    </source>
</evidence>
<keyword evidence="11" id="KW-0282">Flagellum</keyword>
<evidence type="ECO:0000256" key="2">
    <source>
        <dbReference type="ARBA" id="ARBA00017823"/>
    </source>
</evidence>
<keyword evidence="4" id="KW-1005">Bacterial flagellum biogenesis</keyword>
<name>A0A5C5Q6R3_9PSED</name>
<evidence type="ECO:0000256" key="8">
    <source>
        <dbReference type="ARBA" id="ARBA00030117"/>
    </source>
</evidence>
<evidence type="ECO:0000313" key="10">
    <source>
        <dbReference type="EMBL" id="SDG37733.1"/>
    </source>
</evidence>
<evidence type="ECO:0000256" key="1">
    <source>
        <dbReference type="ARBA" id="ARBA00005322"/>
    </source>
</evidence>
<organism evidence="11 13">
    <name type="scientific">Pseudomonas extremaustralis</name>
    <dbReference type="NCBI Taxonomy" id="359110"/>
    <lineage>
        <taxon>Bacteria</taxon>
        <taxon>Pseudomonadati</taxon>
        <taxon>Pseudomonadota</taxon>
        <taxon>Gammaproteobacteria</taxon>
        <taxon>Pseudomonadales</taxon>
        <taxon>Pseudomonadaceae</taxon>
        <taxon>Pseudomonas</taxon>
    </lineage>
</organism>
<sequence>MKIISANLTNTLAPTDGKATGNPRIETLPLEATVDDSVQVSSSTASSQVATSSDVDMDKVAALRQAIDSGTYQVSADSIFDGLAASVRETLP</sequence>
<gene>
    <name evidence="11" type="primary">flgM</name>
    <name evidence="11" type="ORF">FIV36_27645</name>
    <name evidence="10" type="ORF">SAMN05216591_5864</name>
</gene>
<evidence type="ECO:0000313" key="11">
    <source>
        <dbReference type="EMBL" id="TWS00900.1"/>
    </source>
</evidence>
<dbReference type="AlphaFoldDB" id="A0A5C5Q6R3"/>
<dbReference type="InterPro" id="IPR031316">
    <property type="entry name" value="FlgM_C"/>
</dbReference>
<keyword evidence="5" id="KW-0805">Transcription regulation</keyword>
<keyword evidence="11" id="KW-0966">Cell projection</keyword>
<dbReference type="RefSeq" id="WP_010567410.1">
    <property type="nucleotide sequence ID" value="NZ_CP091043.1"/>
</dbReference>
<proteinExistence type="inferred from homology"/>
<keyword evidence="11" id="KW-0969">Cilium</keyword>